<dbReference type="Gene3D" id="3.30.1050.10">
    <property type="entry name" value="SCP2 sterol-binding domain"/>
    <property type="match status" value="2"/>
</dbReference>
<keyword evidence="4" id="KW-1185">Reference proteome</keyword>
<reference evidence="3" key="1">
    <citation type="submission" date="2021-01" db="EMBL/GenBank/DDBJ databases">
        <title>Whole genome shotgun sequence of Sphaerisporangium rufum NBRC 109079.</title>
        <authorList>
            <person name="Komaki H."/>
            <person name="Tamura T."/>
        </authorList>
    </citation>
    <scope>NUCLEOTIDE SEQUENCE</scope>
    <source>
        <strain evidence="3">NBRC 109079</strain>
    </source>
</reference>
<dbReference type="AlphaFoldDB" id="A0A919V3H7"/>
<proteinExistence type="predicted"/>
<dbReference type="SUPFAM" id="SSF55729">
    <property type="entry name" value="Acyl-CoA N-acyltransferases (Nat)"/>
    <property type="match status" value="1"/>
</dbReference>
<evidence type="ECO:0000313" key="3">
    <source>
        <dbReference type="EMBL" id="GII80832.1"/>
    </source>
</evidence>
<dbReference type="InterPro" id="IPR025559">
    <property type="entry name" value="Eis_dom"/>
</dbReference>
<dbReference type="CDD" id="cd04301">
    <property type="entry name" value="NAT_SF"/>
    <property type="match status" value="1"/>
</dbReference>
<dbReference type="EMBL" id="BOOU01000081">
    <property type="protein sequence ID" value="GII80832.1"/>
    <property type="molecule type" value="Genomic_DNA"/>
</dbReference>
<comment type="caution">
    <text evidence="3">The sequence shown here is derived from an EMBL/GenBank/DDBJ whole genome shotgun (WGS) entry which is preliminary data.</text>
</comment>
<evidence type="ECO:0000259" key="2">
    <source>
        <dbReference type="PROSITE" id="PS51186"/>
    </source>
</evidence>
<feature type="region of interest" description="Disordered" evidence="1">
    <location>
        <begin position="362"/>
        <end position="390"/>
    </location>
</feature>
<dbReference type="InterPro" id="IPR036527">
    <property type="entry name" value="SCP2_sterol-bd_dom_sf"/>
</dbReference>
<dbReference type="InterPro" id="IPR000182">
    <property type="entry name" value="GNAT_dom"/>
</dbReference>
<dbReference type="InterPro" id="IPR041380">
    <property type="entry name" value="Acetyltransf_17"/>
</dbReference>
<dbReference type="RefSeq" id="WP_239137825.1">
    <property type="nucleotide sequence ID" value="NZ_BOOU01000081.1"/>
</dbReference>
<sequence length="442" mass="46422">MEIRDITDGDLPAVLDERRRAYGPVDAAEAERWKANVRPYLGQRRYLGVFDGDRLMGTARLWDFRQWWHGRALSLGGVASVAVSPEERGRGVGRFLMRGVLDRCAELGHLASALYPMTTPLYRGLGWEHAGARYRVTLPTEALRPLAARDARAGLRRIGAADAAEVIATLDRVHAATRATGPIAWDENITRMWLGGENTFAYLAEDGFVVYRWQEGGIEIDNLVAGSAATARALWALVGGASSAAPKVTASVEPDDPMLWLVRERDKDTVAQTRWMFRLVDLPAAVAARGYPAGVRVDTVVEVDDPQRPANSGAWRLTVSGGQGGATPAGAASLASTAAAIASTAAVSASSAVSIAASAAPDAAPDAAPGGGPGGGPDAGRDGRAAAPGEVPRLTIGGFSALFAGVRPQTLRRAGLLAGGTPDSDELLGAAFAAKPYMLDYF</sequence>
<name>A0A919V3H7_9ACTN</name>
<dbReference type="Pfam" id="PF13530">
    <property type="entry name" value="SCP2_2"/>
    <property type="match status" value="1"/>
</dbReference>
<dbReference type="Proteomes" id="UP000655287">
    <property type="component" value="Unassembled WGS sequence"/>
</dbReference>
<gene>
    <name evidence="3" type="ORF">Sru01_58140</name>
</gene>
<dbReference type="Pfam" id="PF17668">
    <property type="entry name" value="Acetyltransf_17"/>
    <property type="match status" value="1"/>
</dbReference>
<feature type="region of interest" description="Disordered" evidence="1">
    <location>
        <begin position="306"/>
        <end position="330"/>
    </location>
</feature>
<dbReference type="GO" id="GO:0034069">
    <property type="term" value="F:aminoglycoside N-acetyltransferase activity"/>
    <property type="evidence" value="ECO:0007669"/>
    <property type="project" value="TreeGrafter"/>
</dbReference>
<organism evidence="3 4">
    <name type="scientific">Sphaerisporangium rufum</name>
    <dbReference type="NCBI Taxonomy" id="1381558"/>
    <lineage>
        <taxon>Bacteria</taxon>
        <taxon>Bacillati</taxon>
        <taxon>Actinomycetota</taxon>
        <taxon>Actinomycetes</taxon>
        <taxon>Streptosporangiales</taxon>
        <taxon>Streptosporangiaceae</taxon>
        <taxon>Sphaerisporangium</taxon>
    </lineage>
</organism>
<feature type="compositionally biased region" description="Gly residues" evidence="1">
    <location>
        <begin position="369"/>
        <end position="378"/>
    </location>
</feature>
<feature type="domain" description="N-acetyltransferase" evidence="2">
    <location>
        <begin position="1"/>
        <end position="150"/>
    </location>
</feature>
<evidence type="ECO:0000313" key="4">
    <source>
        <dbReference type="Proteomes" id="UP000655287"/>
    </source>
</evidence>
<dbReference type="InterPro" id="IPR051554">
    <property type="entry name" value="Acetyltransferase_Eis"/>
</dbReference>
<protein>
    <recommendedName>
        <fullName evidence="2">N-acetyltransferase domain-containing protein</fullName>
    </recommendedName>
</protein>
<dbReference type="PROSITE" id="PS51186">
    <property type="entry name" value="GNAT"/>
    <property type="match status" value="1"/>
</dbReference>
<evidence type="ECO:0000256" key="1">
    <source>
        <dbReference type="SAM" id="MobiDB-lite"/>
    </source>
</evidence>
<dbReference type="InterPro" id="IPR016181">
    <property type="entry name" value="Acyl_CoA_acyltransferase"/>
</dbReference>
<dbReference type="GO" id="GO:0030649">
    <property type="term" value="P:aminoglycoside antibiotic catabolic process"/>
    <property type="evidence" value="ECO:0007669"/>
    <property type="project" value="TreeGrafter"/>
</dbReference>
<dbReference type="PANTHER" id="PTHR37817">
    <property type="entry name" value="N-ACETYLTRANSFERASE EIS"/>
    <property type="match status" value="1"/>
</dbReference>
<dbReference type="SUPFAM" id="SSF55718">
    <property type="entry name" value="SCP-like"/>
    <property type="match status" value="1"/>
</dbReference>
<dbReference type="Pfam" id="PF13527">
    <property type="entry name" value="Acetyltransf_9"/>
    <property type="match status" value="1"/>
</dbReference>
<accession>A0A919V3H7</accession>
<dbReference type="Gene3D" id="3.40.630.30">
    <property type="match status" value="2"/>
</dbReference>
<dbReference type="PANTHER" id="PTHR37817:SF1">
    <property type="entry name" value="N-ACETYLTRANSFERASE EIS"/>
    <property type="match status" value="1"/>
</dbReference>